<sequence length="868" mass="96898">MLKFCRKHDGAISIFLSLILIPTLLFAGVVVDGARIYGSKNMISGAGDLAMNGALAGYDGSLNDAYGLIAMSKTPEELSSNLQDYFEATLTANGLTPRDFKKALINLELLEGSFQASGVEGTQIYQTEVMKQEILEYMKYRAPVTFVNRAILGKLDQFKGIDKEKNAVEDQITFESELAELQEDFDELLELVEQHTDVYKNIPSSSQISQQIQKTKDNYLRMCLLAIGYERLVTCVEAKTGDLRSLLEEYNDVAGHCEGGIQGFEKLLLMEKIDCGMDAPYSLLDGLDTDSDEYREIQKELSDYESNLEMWGNQLEIINDEYKELCSATSIQIKRIYNYALSGYSTAQNIEIKMAEMKQKLEECSDLYGDWQESISALDSSDTKQEMSEQSKKYAPFFAKDNTDEFMQIIENNKQYYGEVKETLEGMEFAGKQVVAEDMDPKMVIDPLAAQAAAAVNTQKELTNQAIAINDWKGPYQFSTAINKKDIETTEFVKYLREELCKPDDSSDKKKSKEKAKEWDDNLAEKLKEYVTLFTTMDIDDVNLQEISKGDLPTNWLNAKLDSQDPSSANIKGGMSDKNARKNISGSATKAMNTDDSTLNALSGLADAIHQGAESVYMTEYVMGMLSYYTVNQDGKGNTIENPLSLSNDSLKSHEIYRAEVEYVIWGDPDARDNVTKTKAMIFAIQFVCNTIFAFTNGTLIGDATKIANFFPVGVLGRAAIKAALLAVVSIIETTEDLNQLVKGEAVDLRKNDNNWETWIIKKGGSGDKEHGMTAVKYEDYLWIIICAQLTISSTQAGILARTADCIELNQTNGKKNAENTLRTRFTMVKLSADVRTDTFFLQKVGEQNGTPVDGNTFIIHYKGIQGY</sequence>
<dbReference type="EMBL" id="QVLV01000006">
    <property type="protein sequence ID" value="RGE61000.1"/>
    <property type="molecule type" value="Genomic_DNA"/>
</dbReference>
<organism evidence="2 3">
    <name type="scientific">Eisenbergiella massiliensis</name>
    <dbReference type="NCBI Taxonomy" id="1720294"/>
    <lineage>
        <taxon>Bacteria</taxon>
        <taxon>Bacillati</taxon>
        <taxon>Bacillota</taxon>
        <taxon>Clostridia</taxon>
        <taxon>Lachnospirales</taxon>
        <taxon>Lachnospiraceae</taxon>
        <taxon>Eisenbergiella</taxon>
    </lineage>
</organism>
<dbReference type="Pfam" id="PF18960">
    <property type="entry name" value="DUF5702"/>
    <property type="match status" value="1"/>
</dbReference>
<keyword evidence="3" id="KW-1185">Reference proteome</keyword>
<evidence type="ECO:0000256" key="1">
    <source>
        <dbReference type="SAM" id="Coils"/>
    </source>
</evidence>
<accession>A0A3E3I5V7</accession>
<comment type="caution">
    <text evidence="2">The sequence shown here is derived from an EMBL/GenBank/DDBJ whole genome shotgun (WGS) entry which is preliminary data.</text>
</comment>
<evidence type="ECO:0000313" key="2">
    <source>
        <dbReference type="EMBL" id="RGE61000.1"/>
    </source>
</evidence>
<dbReference type="AlphaFoldDB" id="A0A3E3I5V7"/>
<reference evidence="2" key="1">
    <citation type="submission" date="2018-08" db="EMBL/GenBank/DDBJ databases">
        <title>A genome reference for cultivated species of the human gut microbiota.</title>
        <authorList>
            <person name="Zou Y."/>
            <person name="Xue W."/>
            <person name="Luo G."/>
        </authorList>
    </citation>
    <scope>NUCLEOTIDE SEQUENCE [LARGE SCALE GENOMIC DNA]</scope>
    <source>
        <strain evidence="2">TF05-5AC</strain>
    </source>
</reference>
<dbReference type="RefSeq" id="WP_117544507.1">
    <property type="nucleotide sequence ID" value="NZ_JBKVLI010000004.1"/>
</dbReference>
<dbReference type="Proteomes" id="UP000260812">
    <property type="component" value="Unassembled WGS sequence"/>
</dbReference>
<dbReference type="InterPro" id="IPR043756">
    <property type="entry name" value="DUF5702"/>
</dbReference>
<feature type="coiled-coil region" evidence="1">
    <location>
        <begin position="287"/>
        <end position="321"/>
    </location>
</feature>
<dbReference type="GeneID" id="97987329"/>
<gene>
    <name evidence="2" type="ORF">DXC51_10690</name>
</gene>
<name>A0A3E3I5V7_9FIRM</name>
<keyword evidence="1" id="KW-0175">Coiled coil</keyword>
<evidence type="ECO:0000313" key="3">
    <source>
        <dbReference type="Proteomes" id="UP000260812"/>
    </source>
</evidence>
<dbReference type="Gene3D" id="1.20.58.60">
    <property type="match status" value="1"/>
</dbReference>
<protein>
    <submittedName>
        <fullName evidence="2">Uncharacterized protein</fullName>
    </submittedName>
</protein>
<proteinExistence type="predicted"/>